<reference evidence="3" key="1">
    <citation type="journal article" date="2014" name="Int. J. Syst. Evol. Microbiol.">
        <title>Complete genome of a new Firmicutes species belonging to the dominant human colonic microbiota ('Ruminococcus bicirculans') reveals two chromosomes and a selective capacity to utilize plant glucans.</title>
        <authorList>
            <consortium name="NISC Comparative Sequencing Program"/>
            <person name="Wegmann U."/>
            <person name="Louis P."/>
            <person name="Goesmann A."/>
            <person name="Henrissat B."/>
            <person name="Duncan S.H."/>
            <person name="Flint H.J."/>
        </authorList>
    </citation>
    <scope>NUCLEOTIDE SEQUENCE</scope>
    <source>
        <strain evidence="3">VKM B-1499</strain>
    </source>
</reference>
<evidence type="ECO:0000256" key="2">
    <source>
        <dbReference type="SAM" id="Phobius"/>
    </source>
</evidence>
<sequence>MVRAVDGAEGPLWTRRKKKKASAAPLINVLVTLLALIGVLTLVLSIKERSVEAAGRMVDGWIATGWTEARKLAGRAPEAADVAADKAGQAATKTGDALETGAATARDELKQ</sequence>
<gene>
    <name evidence="3" type="ORF">GCM10017620_17280</name>
</gene>
<feature type="region of interest" description="Disordered" evidence="1">
    <location>
        <begin position="84"/>
        <end position="111"/>
    </location>
</feature>
<keyword evidence="2" id="KW-1133">Transmembrane helix</keyword>
<evidence type="ECO:0000313" key="4">
    <source>
        <dbReference type="Proteomes" id="UP001143509"/>
    </source>
</evidence>
<keyword evidence="2" id="KW-0472">Membrane</keyword>
<name>A0ABQ5T9H9_9CAUL</name>
<accession>A0ABQ5T9H9</accession>
<feature type="transmembrane region" description="Helical" evidence="2">
    <location>
        <begin position="25"/>
        <end position="46"/>
    </location>
</feature>
<proteinExistence type="predicted"/>
<reference evidence="3" key="2">
    <citation type="submission" date="2023-01" db="EMBL/GenBank/DDBJ databases">
        <authorList>
            <person name="Sun Q."/>
            <person name="Evtushenko L."/>
        </authorList>
    </citation>
    <scope>NUCLEOTIDE SEQUENCE</scope>
    <source>
        <strain evidence="3">VKM B-1499</strain>
    </source>
</reference>
<comment type="caution">
    <text evidence="3">The sequence shown here is derived from an EMBL/GenBank/DDBJ whole genome shotgun (WGS) entry which is preliminary data.</text>
</comment>
<protein>
    <submittedName>
        <fullName evidence="3">Uncharacterized protein</fullName>
    </submittedName>
</protein>
<dbReference type="Proteomes" id="UP001143509">
    <property type="component" value="Unassembled WGS sequence"/>
</dbReference>
<dbReference type="RefSeq" id="WP_271164974.1">
    <property type="nucleotide sequence ID" value="NZ_BSFD01000004.1"/>
</dbReference>
<organism evidence="3 4">
    <name type="scientific">Brevundimonas intermedia</name>
    <dbReference type="NCBI Taxonomy" id="74315"/>
    <lineage>
        <taxon>Bacteria</taxon>
        <taxon>Pseudomonadati</taxon>
        <taxon>Pseudomonadota</taxon>
        <taxon>Alphaproteobacteria</taxon>
        <taxon>Caulobacterales</taxon>
        <taxon>Caulobacteraceae</taxon>
        <taxon>Brevundimonas</taxon>
    </lineage>
</organism>
<dbReference type="EMBL" id="BSFD01000004">
    <property type="protein sequence ID" value="GLK48755.1"/>
    <property type="molecule type" value="Genomic_DNA"/>
</dbReference>
<evidence type="ECO:0000313" key="3">
    <source>
        <dbReference type="EMBL" id="GLK48755.1"/>
    </source>
</evidence>
<keyword evidence="4" id="KW-1185">Reference proteome</keyword>
<evidence type="ECO:0000256" key="1">
    <source>
        <dbReference type="SAM" id="MobiDB-lite"/>
    </source>
</evidence>
<keyword evidence="2" id="KW-0812">Transmembrane</keyword>